<evidence type="ECO:0008006" key="3">
    <source>
        <dbReference type="Google" id="ProtNLM"/>
    </source>
</evidence>
<dbReference type="STRING" id="418784.A0A2P7YNU0"/>
<dbReference type="OrthoDB" id="4138492at2759"/>
<dbReference type="Proteomes" id="UP000241107">
    <property type="component" value="Unassembled WGS sequence"/>
</dbReference>
<dbReference type="RefSeq" id="XP_024713157.1">
    <property type="nucleotide sequence ID" value="XM_024858670.1"/>
</dbReference>
<evidence type="ECO:0000313" key="1">
    <source>
        <dbReference type="EMBL" id="PSK37622.1"/>
    </source>
</evidence>
<protein>
    <recommendedName>
        <fullName evidence="3">AMP-dependent synthetase/ligase domain-containing protein</fullName>
    </recommendedName>
</protein>
<evidence type="ECO:0000313" key="2">
    <source>
        <dbReference type="Proteomes" id="UP000241107"/>
    </source>
</evidence>
<organism evidence="1 2">
    <name type="scientific">Candidozyma pseudohaemuli</name>
    <dbReference type="NCBI Taxonomy" id="418784"/>
    <lineage>
        <taxon>Eukaryota</taxon>
        <taxon>Fungi</taxon>
        <taxon>Dikarya</taxon>
        <taxon>Ascomycota</taxon>
        <taxon>Saccharomycotina</taxon>
        <taxon>Pichiomycetes</taxon>
        <taxon>Metschnikowiaceae</taxon>
        <taxon>Candidozyma</taxon>
    </lineage>
</organism>
<sequence>MEDTLFTIVIASVLAIFFLYQNYLSFTRDVPPEYLEQQSVVEAVRNPGELAIYKSPKLDYSLGLRVGFGIRFDHYKVRNGNLCDAWELAMYGLEANPQKRFYFDNASIELREINAWAQKISSFLRENDVKELKVPLALFIDSAEVFAAVIACFISQITVHVCNEPDSWYVDHEGDDFFIKGTQDVPILSLKGEPSSLFENNYAPEKDKGIALVVSTLLGHNTSATAKFSQINLISATASSLKHLPPSHELSKDDRLLVIQNEDSTEAISNTVIKILASFVSNADLYLTKNTLLGMSWKPTVVCASQNTVQTLYQVPQGIQKLFYWHRHFALMQLKFSTWMALKPYPDLRLVYVQTTTASRHVDWNNARAALSVHIVEELGALNVAGPFLVTDFYDYRKIDASMSEKLMFRGCVVQAEEAKLVDYDGSTLGDVCVRGHNMGKATMSMAGVGEKQITPDNEGFFQIPRIKGNWGLDGCLYVYKS</sequence>
<gene>
    <name evidence="1" type="ORF">C7M61_003329</name>
</gene>
<accession>A0A2P7YNU0</accession>
<dbReference type="EMBL" id="PYFQ01000008">
    <property type="protein sequence ID" value="PSK37622.1"/>
    <property type="molecule type" value="Genomic_DNA"/>
</dbReference>
<comment type="caution">
    <text evidence="1">The sequence shown here is derived from an EMBL/GenBank/DDBJ whole genome shotgun (WGS) entry which is preliminary data.</text>
</comment>
<proteinExistence type="predicted"/>
<keyword evidence="2" id="KW-1185">Reference proteome</keyword>
<dbReference type="GeneID" id="36566718"/>
<dbReference type="AlphaFoldDB" id="A0A2P7YNU0"/>
<dbReference type="VEuPathDB" id="FungiDB:C7M61_003329"/>
<reference evidence="1 2" key="1">
    <citation type="submission" date="2018-03" db="EMBL/GenBank/DDBJ databases">
        <title>Candida pseudohaemulonii genome assembly and annotation.</title>
        <authorList>
            <person name="Munoz J.F."/>
            <person name="Gade L.G."/>
            <person name="Chow N.A."/>
            <person name="Litvintseva A.P."/>
            <person name="Loparev V.N."/>
            <person name="Cuomo C.A."/>
        </authorList>
    </citation>
    <scope>NUCLEOTIDE SEQUENCE [LARGE SCALE GENOMIC DNA]</scope>
    <source>
        <strain evidence="1 2">B12108</strain>
    </source>
</reference>
<name>A0A2P7YNU0_9ASCO</name>